<dbReference type="OrthoDB" id="192832at2759"/>
<feature type="non-terminal residue" evidence="2">
    <location>
        <position position="1"/>
    </location>
</feature>
<dbReference type="AlphaFoldDB" id="A0A5J5ETF2"/>
<evidence type="ECO:0000313" key="4">
    <source>
        <dbReference type="Proteomes" id="UP000326924"/>
    </source>
</evidence>
<comment type="caution">
    <text evidence="2">The sequence shown here is derived from an EMBL/GenBank/DDBJ whole genome shotgun (WGS) entry which is preliminary data.</text>
</comment>
<protein>
    <submittedName>
        <fullName evidence="2">Glycoside hydrolase family 16 protein</fullName>
    </submittedName>
</protein>
<sequence>GADPTQGHVKYLTQPEAIAAGRIHANATHAFIGVDHFDRAPNGRGSIRLESKSVYTYGLFLLDVDHLPYGCGTWPAWWTVGNLWPQQGEIDIIEGINNQENNTMVVHTVPDGCTCQLHDSPAEQTGTTWPISGCSGGGLSYYLKVEETKPRSYGGPGYEGGVYAMEWTAETVKVWFFPRGQEPADAVDGQPTPDNWGKPTMFVDMKQCALAGKYKDHKVIINTTFCGGWAGIQSLWESSGCARQTGQPTCVDHVTQNPNAFRNAYWLVRGMKVWQR</sequence>
<dbReference type="Proteomes" id="UP000326924">
    <property type="component" value="Unassembled WGS sequence"/>
</dbReference>
<feature type="domain" description="GH16" evidence="1">
    <location>
        <begin position="1"/>
        <end position="238"/>
    </location>
</feature>
<proteinExistence type="predicted"/>
<dbReference type="InterPro" id="IPR050546">
    <property type="entry name" value="Glycosyl_Hydrlase_16"/>
</dbReference>
<dbReference type="GO" id="GO:0004553">
    <property type="term" value="F:hydrolase activity, hydrolyzing O-glycosyl compounds"/>
    <property type="evidence" value="ECO:0007669"/>
    <property type="project" value="InterPro"/>
</dbReference>
<dbReference type="InParanoid" id="A0A5J5ETF2"/>
<dbReference type="PANTHER" id="PTHR10963:SF24">
    <property type="entry name" value="GLYCOSIDASE C21B10.07-RELATED"/>
    <property type="match status" value="1"/>
</dbReference>
<accession>A0A5J5ETF2</accession>
<name>A0A5J5ETF2_9PEZI</name>
<dbReference type="Gene3D" id="2.60.120.200">
    <property type="match status" value="1"/>
</dbReference>
<keyword evidence="2" id="KW-0378">Hydrolase</keyword>
<evidence type="ECO:0000313" key="2">
    <source>
        <dbReference type="EMBL" id="KAA8903343.1"/>
    </source>
</evidence>
<dbReference type="InterPro" id="IPR013320">
    <property type="entry name" value="ConA-like_dom_sf"/>
</dbReference>
<dbReference type="SUPFAM" id="SSF49899">
    <property type="entry name" value="Concanavalin A-like lectins/glucanases"/>
    <property type="match status" value="1"/>
</dbReference>
<reference evidence="2 4" key="1">
    <citation type="submission" date="2019-09" db="EMBL/GenBank/DDBJ databases">
        <title>Draft genome of the ectomycorrhizal ascomycete Sphaerosporella brunnea.</title>
        <authorList>
            <consortium name="DOE Joint Genome Institute"/>
            <person name="Benucci G.M."/>
            <person name="Marozzi G."/>
            <person name="Antonielli L."/>
            <person name="Sanchez S."/>
            <person name="Marco P."/>
            <person name="Wang X."/>
            <person name="Falini L.B."/>
            <person name="Barry K."/>
            <person name="Haridas S."/>
            <person name="Lipzen A."/>
            <person name="Labutti K."/>
            <person name="Grigoriev I.V."/>
            <person name="Murat C."/>
            <person name="Martin F."/>
            <person name="Albertini E."/>
            <person name="Donnini D."/>
            <person name="Bonito G."/>
        </authorList>
    </citation>
    <scope>NUCLEOTIDE SEQUENCE [LARGE SCALE GENOMIC DNA]</scope>
    <source>
        <strain evidence="2 4">Sb_GMNB300</strain>
    </source>
</reference>
<organism evidence="2 4">
    <name type="scientific">Sphaerosporella brunnea</name>
    <dbReference type="NCBI Taxonomy" id="1250544"/>
    <lineage>
        <taxon>Eukaryota</taxon>
        <taxon>Fungi</taxon>
        <taxon>Dikarya</taxon>
        <taxon>Ascomycota</taxon>
        <taxon>Pezizomycotina</taxon>
        <taxon>Pezizomycetes</taxon>
        <taxon>Pezizales</taxon>
        <taxon>Pyronemataceae</taxon>
        <taxon>Sphaerosporella</taxon>
    </lineage>
</organism>
<dbReference type="InterPro" id="IPR000757">
    <property type="entry name" value="Beta-glucanase-like"/>
</dbReference>
<keyword evidence="4" id="KW-1185">Reference proteome</keyword>
<gene>
    <name evidence="3" type="ORF">FN846DRAFT_780088</name>
    <name evidence="2" type="ORF">FN846DRAFT_780093</name>
</gene>
<dbReference type="EMBL" id="VXIS01000119">
    <property type="protein sequence ID" value="KAA8903353.1"/>
    <property type="molecule type" value="Genomic_DNA"/>
</dbReference>
<evidence type="ECO:0000259" key="1">
    <source>
        <dbReference type="PROSITE" id="PS51762"/>
    </source>
</evidence>
<evidence type="ECO:0000313" key="3">
    <source>
        <dbReference type="EMBL" id="KAA8903353.1"/>
    </source>
</evidence>
<dbReference type="Pfam" id="PF26113">
    <property type="entry name" value="GH16_XgeA"/>
    <property type="match status" value="1"/>
</dbReference>
<dbReference type="PROSITE" id="PS51762">
    <property type="entry name" value="GH16_2"/>
    <property type="match status" value="1"/>
</dbReference>
<dbReference type="PANTHER" id="PTHR10963">
    <property type="entry name" value="GLYCOSYL HYDROLASE-RELATED"/>
    <property type="match status" value="1"/>
</dbReference>
<dbReference type="GO" id="GO:0009251">
    <property type="term" value="P:glucan catabolic process"/>
    <property type="evidence" value="ECO:0007669"/>
    <property type="project" value="TreeGrafter"/>
</dbReference>
<dbReference type="EMBL" id="VXIS01000119">
    <property type="protein sequence ID" value="KAA8903343.1"/>
    <property type="molecule type" value="Genomic_DNA"/>
</dbReference>